<sequence>MAAVNQHPIVLFHYPGSLWAAKITAYLALRGISYHECIQPGVMPRPDLAGLNIHYRRIPVLAIGRDIYFDTVLMLEKLEQLFPGNTLGARDPTSRALEKTLEKWIENAVMPSIIGSLPPAFLDNEQMVKDRRQCWDSEISVEAQEKGRPLSLVNLRTHFNFLESLFSDDRHWVLSTDNPGLADIHTAFALDWILGMPGALPEHFFLDEFPKTFGYLKRYRGVLDAANIQGPKPESLAGPDAANLIIESDFVEPEGDVEHDPTLLKKGQNVALWRTDESAFSRSINRDLGRLSALTSHEP</sequence>
<proteinExistence type="predicted"/>
<evidence type="ECO:0000259" key="1">
    <source>
        <dbReference type="PROSITE" id="PS50405"/>
    </source>
</evidence>
<dbReference type="InterPro" id="IPR010987">
    <property type="entry name" value="Glutathione-S-Trfase_C-like"/>
</dbReference>
<dbReference type="InterPro" id="IPR058268">
    <property type="entry name" value="DUF7962"/>
</dbReference>
<dbReference type="Pfam" id="PF25907">
    <property type="entry name" value="DUF7962"/>
    <property type="match status" value="1"/>
</dbReference>
<feature type="domain" description="GST C-terminal" evidence="1">
    <location>
        <begin position="91"/>
        <end position="239"/>
    </location>
</feature>
<dbReference type="SUPFAM" id="SSF52833">
    <property type="entry name" value="Thioredoxin-like"/>
    <property type="match status" value="1"/>
</dbReference>
<dbReference type="Proteomes" id="UP000177622">
    <property type="component" value="Unassembled WGS sequence"/>
</dbReference>
<evidence type="ECO:0000313" key="2">
    <source>
        <dbReference type="EMBL" id="OGE56695.1"/>
    </source>
</evidence>
<dbReference type="PROSITE" id="PS50405">
    <property type="entry name" value="GST_CTER"/>
    <property type="match status" value="1"/>
</dbReference>
<dbReference type="RefSeq" id="XP_022492123.1">
    <property type="nucleotide sequence ID" value="XM_022628809.1"/>
</dbReference>
<dbReference type="InterPro" id="IPR036282">
    <property type="entry name" value="Glutathione-S-Trfase_C_sf"/>
</dbReference>
<dbReference type="InterPro" id="IPR036249">
    <property type="entry name" value="Thioredoxin-like_sf"/>
</dbReference>
<dbReference type="SUPFAM" id="SSF47616">
    <property type="entry name" value="GST C-terminal domain-like"/>
    <property type="match status" value="1"/>
</dbReference>
<dbReference type="Pfam" id="PF13417">
    <property type="entry name" value="GST_N_3"/>
    <property type="match status" value="1"/>
</dbReference>
<gene>
    <name evidence="2" type="ORF">PENARI_c003G11633</name>
</gene>
<comment type="caution">
    <text evidence="2">The sequence shown here is derived from an EMBL/GenBank/DDBJ whole genome shotgun (WGS) entry which is preliminary data.</text>
</comment>
<evidence type="ECO:0000313" key="3">
    <source>
        <dbReference type="Proteomes" id="UP000177622"/>
    </source>
</evidence>
<keyword evidence="3" id="KW-1185">Reference proteome</keyword>
<protein>
    <recommendedName>
        <fullName evidence="1">GST C-terminal domain-containing protein</fullName>
    </recommendedName>
</protein>
<name>A0A1F5LU35_PENAI</name>
<dbReference type="OrthoDB" id="202840at2759"/>
<dbReference type="AlphaFoldDB" id="A0A1F5LU35"/>
<dbReference type="GeneID" id="34573543"/>
<dbReference type="STRING" id="1835702.A0A1F5LU35"/>
<dbReference type="Gene3D" id="3.40.30.110">
    <property type="match status" value="1"/>
</dbReference>
<accession>A0A1F5LU35</accession>
<dbReference type="EMBL" id="LXJU01000003">
    <property type="protein sequence ID" value="OGE56695.1"/>
    <property type="molecule type" value="Genomic_DNA"/>
</dbReference>
<dbReference type="InterPro" id="IPR004045">
    <property type="entry name" value="Glutathione_S-Trfase_N"/>
</dbReference>
<organism evidence="2 3">
    <name type="scientific">Penicillium arizonense</name>
    <dbReference type="NCBI Taxonomy" id="1835702"/>
    <lineage>
        <taxon>Eukaryota</taxon>
        <taxon>Fungi</taxon>
        <taxon>Dikarya</taxon>
        <taxon>Ascomycota</taxon>
        <taxon>Pezizomycotina</taxon>
        <taxon>Eurotiomycetes</taxon>
        <taxon>Eurotiomycetidae</taxon>
        <taxon>Eurotiales</taxon>
        <taxon>Aspergillaceae</taxon>
        <taxon>Penicillium</taxon>
    </lineage>
</organism>
<reference evidence="2 3" key="1">
    <citation type="journal article" date="2016" name="Sci. Rep.">
        <title>Penicillium arizonense, a new, genome sequenced fungal species, reveals a high chemical diversity in secreted metabolites.</title>
        <authorList>
            <person name="Grijseels S."/>
            <person name="Nielsen J.C."/>
            <person name="Randelovic M."/>
            <person name="Nielsen J."/>
            <person name="Nielsen K.F."/>
            <person name="Workman M."/>
            <person name="Frisvad J.C."/>
        </authorList>
    </citation>
    <scope>NUCLEOTIDE SEQUENCE [LARGE SCALE GENOMIC DNA]</scope>
    <source>
        <strain evidence="2 3">CBS 141311</strain>
    </source>
</reference>